<accession>A0A7S3NJR2</accession>
<evidence type="ECO:0000256" key="1">
    <source>
        <dbReference type="SAM" id="Phobius"/>
    </source>
</evidence>
<dbReference type="AlphaFoldDB" id="A0A7S3NJR2"/>
<keyword evidence="1" id="KW-1133">Transmembrane helix</keyword>
<feature type="transmembrane region" description="Helical" evidence="1">
    <location>
        <begin position="152"/>
        <end position="180"/>
    </location>
</feature>
<name>A0A7S3NJR2_9STRA</name>
<keyword evidence="1" id="KW-0812">Transmembrane</keyword>
<dbReference type="EMBL" id="HBIJ01003985">
    <property type="protein sequence ID" value="CAE0362088.1"/>
    <property type="molecule type" value="Transcribed_RNA"/>
</dbReference>
<organism evidence="2">
    <name type="scientific">Aureoumbra lagunensis</name>
    <dbReference type="NCBI Taxonomy" id="44058"/>
    <lineage>
        <taxon>Eukaryota</taxon>
        <taxon>Sar</taxon>
        <taxon>Stramenopiles</taxon>
        <taxon>Ochrophyta</taxon>
        <taxon>Pelagophyceae</taxon>
        <taxon>Pelagomonadales</taxon>
        <taxon>Aureoumbra</taxon>
    </lineage>
</organism>
<protein>
    <submittedName>
        <fullName evidence="2">Uncharacterized protein</fullName>
    </submittedName>
</protein>
<gene>
    <name evidence="2" type="ORF">ALAG00032_LOCUS2829</name>
</gene>
<evidence type="ECO:0000313" key="2">
    <source>
        <dbReference type="EMBL" id="CAE0362088.1"/>
    </source>
</evidence>
<sequence length="341" mass="38387">MATLKRRCPEDQDNDAHLEELLQTVRKYTLRKRKQLNYLQEVDAGRRNKCKLAIINLQGRVIQGQQEHLFELAHPLSEERERLLELLSNVNLEDLETKGTEENIWPALVVARFALQGLPCPDSCRLAALFTETALIGFNTKRDKFPSELVRYVPSVLLAQAFSVNCFMWFLAILCLGILIRGEIAEYPINTPEQILNSLKEMGPRVQGTTTGNSFFISSSRNPMFNHEADQAFQQVVERLCQAEVITDISMKKILATKPSFGAFLDALVMNVGGEGVAQLMTWRAVHYKPRAATAAITAGILRQQIVPKPPRYLQRKCVSYILGCAVDEVVPAVSEYAKKP</sequence>
<reference evidence="2" key="1">
    <citation type="submission" date="2021-01" db="EMBL/GenBank/DDBJ databases">
        <authorList>
            <person name="Corre E."/>
            <person name="Pelletier E."/>
            <person name="Niang G."/>
            <person name="Scheremetjew M."/>
            <person name="Finn R."/>
            <person name="Kale V."/>
            <person name="Holt S."/>
            <person name="Cochrane G."/>
            <person name="Meng A."/>
            <person name="Brown T."/>
            <person name="Cohen L."/>
        </authorList>
    </citation>
    <scope>NUCLEOTIDE SEQUENCE</scope>
    <source>
        <strain evidence="2">CCMP1510</strain>
    </source>
</reference>
<proteinExistence type="predicted"/>
<keyword evidence="1" id="KW-0472">Membrane</keyword>